<evidence type="ECO:0000313" key="4">
    <source>
        <dbReference type="Proteomes" id="UP001138997"/>
    </source>
</evidence>
<feature type="region of interest" description="Disordered" evidence="1">
    <location>
        <begin position="428"/>
        <end position="552"/>
    </location>
</feature>
<feature type="compositionally biased region" description="Polar residues" evidence="1">
    <location>
        <begin position="428"/>
        <end position="438"/>
    </location>
</feature>
<feature type="transmembrane region" description="Helical" evidence="2">
    <location>
        <begin position="101"/>
        <end position="119"/>
    </location>
</feature>
<keyword evidence="2" id="KW-0812">Transmembrane</keyword>
<name>A0A9X1NMN0_9ACTN</name>
<comment type="caution">
    <text evidence="3">The sequence shown here is derived from an EMBL/GenBank/DDBJ whole genome shotgun (WGS) entry which is preliminary data.</text>
</comment>
<feature type="compositionally biased region" description="Low complexity" evidence="1">
    <location>
        <begin position="475"/>
        <end position="488"/>
    </location>
</feature>
<keyword evidence="2" id="KW-1133">Transmembrane helix</keyword>
<evidence type="ECO:0000256" key="1">
    <source>
        <dbReference type="SAM" id="MobiDB-lite"/>
    </source>
</evidence>
<feature type="transmembrane region" description="Helical" evidence="2">
    <location>
        <begin position="36"/>
        <end position="56"/>
    </location>
</feature>
<keyword evidence="4" id="KW-1185">Reference proteome</keyword>
<feature type="compositionally biased region" description="Polar residues" evidence="1">
    <location>
        <begin position="534"/>
        <end position="543"/>
    </location>
</feature>
<feature type="transmembrane region" description="Helical" evidence="2">
    <location>
        <begin position="68"/>
        <end position="89"/>
    </location>
</feature>
<accession>A0A9X1NMN0</accession>
<dbReference type="RefSeq" id="WP_231448723.1">
    <property type="nucleotide sequence ID" value="NZ_JAJOMB010000025.1"/>
</dbReference>
<evidence type="ECO:0000256" key="2">
    <source>
        <dbReference type="SAM" id="Phobius"/>
    </source>
</evidence>
<reference evidence="3" key="1">
    <citation type="submission" date="2021-11" db="EMBL/GenBank/DDBJ databases">
        <title>Streptomyces corallinus and Kineosporia corallina sp. nov., two new coral-derived marine actinobacteria.</title>
        <authorList>
            <person name="Buangrab K."/>
            <person name="Sutthacheep M."/>
            <person name="Yeemin T."/>
            <person name="Harunari E."/>
            <person name="Igarashi Y."/>
            <person name="Sripreechasak P."/>
            <person name="Kanchanasin P."/>
            <person name="Tanasupawat S."/>
            <person name="Phongsopitanun W."/>
        </authorList>
    </citation>
    <scope>NUCLEOTIDE SEQUENCE</scope>
    <source>
        <strain evidence="3">JCM 31032</strain>
    </source>
</reference>
<protein>
    <submittedName>
        <fullName evidence="3">DUF2637 domain-containing protein</fullName>
    </submittedName>
</protein>
<feature type="region of interest" description="Disordered" evidence="1">
    <location>
        <begin position="308"/>
        <end position="331"/>
    </location>
</feature>
<dbReference type="AlphaFoldDB" id="A0A9X1NMN0"/>
<gene>
    <name evidence="3" type="ORF">LR394_33915</name>
</gene>
<sequence>MGAVVTPSSPDLDPAQRPADAPDPAVLARQARRLSAWARVVLVPVAIIGAVLSYQSLYKAAEPTFGPYLAAGFPLLVDLLILGASLQYVAGAKVGRPMTGWRLTAHCGVVATLFLNALASRNLGEVPWHVTAPAVWAVLVELTGKQVLGQWKAANFGPSASIPPSLWISAPIESFRTRLLMARTGVADAHQARIGLGTTAAAREALNLALPRRVNDRRDAKRVRRVVNRQMRAGSLPPQAVLGAVGWTDPHQQSERSPEKILRSVVHEILRPEETDTVVAAQPPVPVQTPAVPEAFGGERQVIVLPDDVPTPHNGAPHVPQVAEPREHGPAPVAPAAVALADAAAASNGSPTPNGVPVPAHTVAATHGAAGVDGSLPPVATNGSAVPVNPSIQPAAPAVPAAESFDAHVQNGANPVPAAATEQFTAPMSAEPDSSFSERQPEPEPTRPVQPQPAGASLWAAAQARTNGPDTAGIPTAPAPQASYAPAAGTPSSAGNPATHGWQPTAPLPQSTDTHLLDADQPFPDPNAHRQRSSENATETGSILISGRPTAKQKEERLDIAVRILNRNPDITGAELRAELEKEGWVVSDRTAARILGEARQIPPLRAVRY</sequence>
<dbReference type="Pfam" id="PF10935">
    <property type="entry name" value="DUF2637"/>
    <property type="match status" value="1"/>
</dbReference>
<feature type="compositionally biased region" description="Low complexity" evidence="1">
    <location>
        <begin position="10"/>
        <end position="22"/>
    </location>
</feature>
<proteinExistence type="predicted"/>
<dbReference type="Proteomes" id="UP001138997">
    <property type="component" value="Unassembled WGS sequence"/>
</dbReference>
<dbReference type="InterPro" id="IPR021235">
    <property type="entry name" value="DUF2637"/>
</dbReference>
<dbReference type="EMBL" id="JAJOMB010000025">
    <property type="protein sequence ID" value="MCD5315903.1"/>
    <property type="molecule type" value="Genomic_DNA"/>
</dbReference>
<organism evidence="3 4">
    <name type="scientific">Kineosporia babensis</name>
    <dbReference type="NCBI Taxonomy" id="499548"/>
    <lineage>
        <taxon>Bacteria</taxon>
        <taxon>Bacillati</taxon>
        <taxon>Actinomycetota</taxon>
        <taxon>Actinomycetes</taxon>
        <taxon>Kineosporiales</taxon>
        <taxon>Kineosporiaceae</taxon>
        <taxon>Kineosporia</taxon>
    </lineage>
</organism>
<keyword evidence="2" id="KW-0472">Membrane</keyword>
<evidence type="ECO:0000313" key="3">
    <source>
        <dbReference type="EMBL" id="MCD5315903.1"/>
    </source>
</evidence>
<feature type="region of interest" description="Disordered" evidence="1">
    <location>
        <begin position="1"/>
        <end position="22"/>
    </location>
</feature>